<keyword evidence="3" id="KW-1185">Reference proteome</keyword>
<reference evidence="2" key="1">
    <citation type="submission" date="2021-05" db="EMBL/GenBank/DDBJ databases">
        <authorList>
            <person name="Kaiqin L."/>
            <person name="Jian G."/>
        </authorList>
    </citation>
    <scope>NUCLEOTIDE SEQUENCE</scope>
    <source>
        <strain evidence="2">HDS5</strain>
    </source>
</reference>
<organism evidence="2 3">
    <name type="scientific">Nocardiopsis eucommiae</name>
    <dbReference type="NCBI Taxonomy" id="2831970"/>
    <lineage>
        <taxon>Bacteria</taxon>
        <taxon>Bacillati</taxon>
        <taxon>Actinomycetota</taxon>
        <taxon>Actinomycetes</taxon>
        <taxon>Streptosporangiales</taxon>
        <taxon>Nocardiopsidaceae</taxon>
        <taxon>Nocardiopsis</taxon>
    </lineage>
</organism>
<evidence type="ECO:0000256" key="1">
    <source>
        <dbReference type="SAM" id="MobiDB-lite"/>
    </source>
</evidence>
<evidence type="ECO:0000313" key="2">
    <source>
        <dbReference type="EMBL" id="QVJ01481.1"/>
    </source>
</evidence>
<feature type="compositionally biased region" description="Basic and acidic residues" evidence="1">
    <location>
        <begin position="232"/>
        <end position="273"/>
    </location>
</feature>
<dbReference type="Proteomes" id="UP000682416">
    <property type="component" value="Chromosome"/>
</dbReference>
<protein>
    <submittedName>
        <fullName evidence="2">Uncharacterized protein</fullName>
    </submittedName>
</protein>
<feature type="region of interest" description="Disordered" evidence="1">
    <location>
        <begin position="232"/>
        <end position="444"/>
    </location>
</feature>
<dbReference type="KEGG" id="nec:KGD82_26370"/>
<feature type="region of interest" description="Disordered" evidence="1">
    <location>
        <begin position="121"/>
        <end position="165"/>
    </location>
</feature>
<feature type="compositionally biased region" description="Low complexity" evidence="1">
    <location>
        <begin position="322"/>
        <end position="336"/>
    </location>
</feature>
<dbReference type="EMBL" id="CP074402">
    <property type="protein sequence ID" value="QVJ01481.1"/>
    <property type="molecule type" value="Genomic_DNA"/>
</dbReference>
<name>A0A975L9D1_9ACTN</name>
<accession>A0A975L9D1</accession>
<feature type="compositionally biased region" description="Polar residues" evidence="1">
    <location>
        <begin position="412"/>
        <end position="421"/>
    </location>
</feature>
<feature type="compositionally biased region" description="Low complexity" evidence="1">
    <location>
        <begin position="387"/>
        <end position="399"/>
    </location>
</feature>
<feature type="compositionally biased region" description="Basic and acidic residues" evidence="1">
    <location>
        <begin position="349"/>
        <end position="369"/>
    </location>
</feature>
<proteinExistence type="predicted"/>
<feature type="region of interest" description="Disordered" evidence="1">
    <location>
        <begin position="64"/>
        <end position="99"/>
    </location>
</feature>
<dbReference type="AlphaFoldDB" id="A0A975L9D1"/>
<evidence type="ECO:0000313" key="3">
    <source>
        <dbReference type="Proteomes" id="UP000682416"/>
    </source>
</evidence>
<gene>
    <name evidence="2" type="ORF">KGD82_26370</name>
</gene>
<sequence>MRRIPLPDPGPDGPTHVTELTVRINFDTGPDVSQSDANTAQQVFLDRLNDVVNERYRLPGSGDQLHVRVEPVGPDGRPHSNVSWVRDNPDLPGRSDTANWRMDDGPDVWLHELLHRIGLNDESQDLSQDGSGRPRAVLRDSPNSSAVHEVGGYMDSPGGRDNRPPQILNHYLDQIETQANEASRYDPPARVGDLPDSVHRDLSQVLDPDGNRNHSDNVALFGAAYDSRVRGRGDDQVRADLPPRLREDFDQTVREWTSDGRWDQALDTARDAGMDAPLSRMPSGPTPVTTQGGDHRAASPLFNPFKSKSGGSSSNNGGGGRNSRNNGGSSRDNGGSSRDDGGSGRNRRRPESHPMRDLGDQRDREGDGSRRRRRTRVTDDGGEGSSRTPRGTNPTTTGETPPPQVQDGTVAPTDTQQQVDGETTRQDPRRSSSRPTSRHRTRRP</sequence>